<reference evidence="11" key="1">
    <citation type="submission" date="2019-12" db="EMBL/GenBank/DDBJ databases">
        <title>Genome sequencing and annotation of Brassica cretica.</title>
        <authorList>
            <person name="Studholme D.J."/>
            <person name="Sarris P."/>
        </authorList>
    </citation>
    <scope>NUCLEOTIDE SEQUENCE</scope>
    <source>
        <strain evidence="11">PFS-109/04</strain>
        <tissue evidence="11">Leaf</tissue>
    </source>
</reference>
<name>A0A8S9N3H4_BRACR</name>
<evidence type="ECO:0000256" key="7">
    <source>
        <dbReference type="ARBA" id="ARBA00032643"/>
    </source>
</evidence>
<evidence type="ECO:0000256" key="8">
    <source>
        <dbReference type="ARBA" id="ARBA00032797"/>
    </source>
</evidence>
<dbReference type="EC" id="3.2.1.147" evidence="4"/>
<comment type="similarity">
    <text evidence="3">Belongs to the glycosyl hydrolase 1 family.</text>
</comment>
<dbReference type="InterPro" id="IPR001360">
    <property type="entry name" value="Glyco_hydro_1"/>
</dbReference>
<comment type="catalytic activity">
    <reaction evidence="9">
        <text>a thioglucoside + H2O = a sugar + a thiol.</text>
        <dbReference type="EC" id="3.2.1.147"/>
    </reaction>
</comment>
<dbReference type="Pfam" id="PF00232">
    <property type="entry name" value="Glyco_hydro_1"/>
    <property type="match status" value="1"/>
</dbReference>
<feature type="chain" id="PRO_5035767581" description="thioglucosidase" evidence="10">
    <location>
        <begin position="20"/>
        <end position="98"/>
    </location>
</feature>
<dbReference type="Proteomes" id="UP000712600">
    <property type="component" value="Unassembled WGS sequence"/>
</dbReference>
<dbReference type="EMBL" id="QGKX02002183">
    <property type="protein sequence ID" value="KAF3487194.1"/>
    <property type="molecule type" value="Genomic_DNA"/>
</dbReference>
<evidence type="ECO:0000256" key="1">
    <source>
        <dbReference type="ARBA" id="ARBA00003014"/>
    </source>
</evidence>
<dbReference type="InterPro" id="IPR033132">
    <property type="entry name" value="GH_1_N_CS"/>
</dbReference>
<dbReference type="Gene3D" id="3.20.20.80">
    <property type="entry name" value="Glycosidases"/>
    <property type="match status" value="1"/>
</dbReference>
<comment type="function">
    <text evidence="1">Degradation of glucosinolates (glucose residue linked by a thioglucoside bound to an amino acid derivative) to glucose, sulfate and any of the products: thiocyanates, isothiocyanates, nitriles, epithionitriles or oxazolidine-2-thiones.</text>
</comment>
<dbReference type="GO" id="GO:0005773">
    <property type="term" value="C:vacuole"/>
    <property type="evidence" value="ECO:0007669"/>
    <property type="project" value="UniProtKB-SubCell"/>
</dbReference>
<protein>
    <recommendedName>
        <fullName evidence="4">thioglucosidase</fullName>
        <ecNumber evidence="4">3.2.1.147</ecNumber>
    </recommendedName>
    <alternativeName>
        <fullName evidence="7">Sinigrinase</fullName>
    </alternativeName>
    <alternativeName>
        <fullName evidence="8">Thioglucosidase</fullName>
    </alternativeName>
</protein>
<keyword evidence="10" id="KW-0732">Signal</keyword>
<dbReference type="PROSITE" id="PS51257">
    <property type="entry name" value="PROKAR_LIPOPROTEIN"/>
    <property type="match status" value="1"/>
</dbReference>
<dbReference type="GO" id="GO:0019137">
    <property type="term" value="F:thioglucosidase activity"/>
    <property type="evidence" value="ECO:0007669"/>
    <property type="project" value="UniProtKB-EC"/>
</dbReference>
<evidence type="ECO:0000256" key="5">
    <source>
        <dbReference type="ARBA" id="ARBA00022554"/>
    </source>
</evidence>
<dbReference type="GO" id="GO:0005975">
    <property type="term" value="P:carbohydrate metabolic process"/>
    <property type="evidence" value="ECO:0007669"/>
    <property type="project" value="InterPro"/>
</dbReference>
<evidence type="ECO:0000256" key="4">
    <source>
        <dbReference type="ARBA" id="ARBA00012250"/>
    </source>
</evidence>
<gene>
    <name evidence="11" type="ORF">F2Q69_00055770</name>
</gene>
<accession>A0A8S9N3H4</accession>
<evidence type="ECO:0000256" key="9">
    <source>
        <dbReference type="ARBA" id="ARBA00034026"/>
    </source>
</evidence>
<dbReference type="PROSITE" id="PS00653">
    <property type="entry name" value="GLYCOSYL_HYDROL_F1_2"/>
    <property type="match status" value="1"/>
</dbReference>
<proteinExistence type="inferred from homology"/>
<evidence type="ECO:0000313" key="11">
    <source>
        <dbReference type="EMBL" id="KAF3487194.1"/>
    </source>
</evidence>
<comment type="caution">
    <text evidence="11">The sequence shown here is derived from an EMBL/GenBank/DDBJ whole genome shotgun (WGS) entry which is preliminary data.</text>
</comment>
<comment type="subcellular location">
    <subcellularLocation>
        <location evidence="2">Vacuole</location>
    </subcellularLocation>
</comment>
<evidence type="ECO:0000313" key="12">
    <source>
        <dbReference type="Proteomes" id="UP000712600"/>
    </source>
</evidence>
<evidence type="ECO:0000256" key="3">
    <source>
        <dbReference type="ARBA" id="ARBA00010838"/>
    </source>
</evidence>
<evidence type="ECO:0000256" key="10">
    <source>
        <dbReference type="SAM" id="SignalP"/>
    </source>
</evidence>
<evidence type="ECO:0000256" key="2">
    <source>
        <dbReference type="ARBA" id="ARBA00004116"/>
    </source>
</evidence>
<dbReference type="InterPro" id="IPR017853">
    <property type="entry name" value="GH"/>
</dbReference>
<evidence type="ECO:0000256" key="6">
    <source>
        <dbReference type="ARBA" id="ARBA00022801"/>
    </source>
</evidence>
<sequence length="98" mass="10809">MNKILMVTIFLALASSGGCGNVYSRKDFPKGFSFGAGASAYQWEGAVDEDGRKPSVWDTFVHSHSIFTGEVARSLARRRTVAEHRTTFCRCSDKDSNI</sequence>
<dbReference type="SUPFAM" id="SSF51445">
    <property type="entry name" value="(Trans)glycosidases"/>
    <property type="match status" value="1"/>
</dbReference>
<keyword evidence="5" id="KW-0926">Vacuole</keyword>
<organism evidence="11 12">
    <name type="scientific">Brassica cretica</name>
    <name type="common">Mustard</name>
    <dbReference type="NCBI Taxonomy" id="69181"/>
    <lineage>
        <taxon>Eukaryota</taxon>
        <taxon>Viridiplantae</taxon>
        <taxon>Streptophyta</taxon>
        <taxon>Embryophyta</taxon>
        <taxon>Tracheophyta</taxon>
        <taxon>Spermatophyta</taxon>
        <taxon>Magnoliopsida</taxon>
        <taxon>eudicotyledons</taxon>
        <taxon>Gunneridae</taxon>
        <taxon>Pentapetalae</taxon>
        <taxon>rosids</taxon>
        <taxon>malvids</taxon>
        <taxon>Brassicales</taxon>
        <taxon>Brassicaceae</taxon>
        <taxon>Brassiceae</taxon>
        <taxon>Brassica</taxon>
    </lineage>
</organism>
<feature type="signal peptide" evidence="10">
    <location>
        <begin position="1"/>
        <end position="19"/>
    </location>
</feature>
<keyword evidence="6" id="KW-0378">Hydrolase</keyword>
<dbReference type="AlphaFoldDB" id="A0A8S9N3H4"/>